<keyword evidence="1" id="KW-1133">Transmembrane helix</keyword>
<evidence type="ECO:0000256" key="1">
    <source>
        <dbReference type="SAM" id="Phobius"/>
    </source>
</evidence>
<evidence type="ECO:0000313" key="2">
    <source>
        <dbReference type="EMBL" id="KAL2737527.1"/>
    </source>
</evidence>
<keyword evidence="1" id="KW-0472">Membrane</keyword>
<sequence length="146" mass="16413">MPVGGRVAGKVGIYSSHYNGNGLDIMALSKGYSGINEEIIWVSIGMGIAIAVLITLALCYIAHEKCRKRYNEFTSALQSRKTNHELITLPSNWNVKLMMIPAKTYEEIEFASKRKIQQSAAPIYIPMFQSIKRLTSMEETKKRGKK</sequence>
<protein>
    <submittedName>
        <fullName evidence="2">Uncharacterized protein</fullName>
    </submittedName>
</protein>
<gene>
    <name evidence="2" type="ORF">V1477_012483</name>
</gene>
<keyword evidence="1" id="KW-0812">Transmembrane</keyword>
<keyword evidence="3" id="KW-1185">Reference proteome</keyword>
<name>A0ABD2BXM1_VESMC</name>
<dbReference type="EMBL" id="JAYRBN010000065">
    <property type="protein sequence ID" value="KAL2737527.1"/>
    <property type="molecule type" value="Genomic_DNA"/>
</dbReference>
<dbReference type="AlphaFoldDB" id="A0ABD2BXM1"/>
<comment type="caution">
    <text evidence="2">The sequence shown here is derived from an EMBL/GenBank/DDBJ whole genome shotgun (WGS) entry which is preliminary data.</text>
</comment>
<feature type="transmembrane region" description="Helical" evidence="1">
    <location>
        <begin position="39"/>
        <end position="61"/>
    </location>
</feature>
<organism evidence="2 3">
    <name type="scientific">Vespula maculifrons</name>
    <name type="common">Eastern yellow jacket</name>
    <name type="synonym">Wasp</name>
    <dbReference type="NCBI Taxonomy" id="7453"/>
    <lineage>
        <taxon>Eukaryota</taxon>
        <taxon>Metazoa</taxon>
        <taxon>Ecdysozoa</taxon>
        <taxon>Arthropoda</taxon>
        <taxon>Hexapoda</taxon>
        <taxon>Insecta</taxon>
        <taxon>Pterygota</taxon>
        <taxon>Neoptera</taxon>
        <taxon>Endopterygota</taxon>
        <taxon>Hymenoptera</taxon>
        <taxon>Apocrita</taxon>
        <taxon>Aculeata</taxon>
        <taxon>Vespoidea</taxon>
        <taxon>Vespidae</taxon>
        <taxon>Vespinae</taxon>
        <taxon>Vespula</taxon>
    </lineage>
</organism>
<dbReference type="Proteomes" id="UP001607303">
    <property type="component" value="Unassembled WGS sequence"/>
</dbReference>
<proteinExistence type="predicted"/>
<evidence type="ECO:0000313" key="3">
    <source>
        <dbReference type="Proteomes" id="UP001607303"/>
    </source>
</evidence>
<reference evidence="2 3" key="1">
    <citation type="journal article" date="2024" name="Ann. Entomol. Soc. Am.">
        <title>Genomic analyses of the southern and eastern yellowjacket wasps (Hymenoptera: Vespidae) reveal evolutionary signatures of social life.</title>
        <authorList>
            <person name="Catto M.A."/>
            <person name="Caine P.B."/>
            <person name="Orr S.E."/>
            <person name="Hunt B.G."/>
            <person name="Goodisman M.A.D."/>
        </authorList>
    </citation>
    <scope>NUCLEOTIDE SEQUENCE [LARGE SCALE GENOMIC DNA]</scope>
    <source>
        <strain evidence="2">232</strain>
        <tissue evidence="2">Head and thorax</tissue>
    </source>
</reference>
<accession>A0ABD2BXM1</accession>